<dbReference type="GO" id="GO:0097550">
    <property type="term" value="C:transcription preinitiation complex"/>
    <property type="evidence" value="ECO:0007669"/>
    <property type="project" value="TreeGrafter"/>
</dbReference>
<keyword evidence="1" id="KW-0547">Nucleotide-binding</keyword>
<dbReference type="GO" id="GO:0016787">
    <property type="term" value="F:hydrolase activity"/>
    <property type="evidence" value="ECO:0007669"/>
    <property type="project" value="UniProtKB-KW"/>
</dbReference>
<evidence type="ECO:0000256" key="3">
    <source>
        <dbReference type="ARBA" id="ARBA00022806"/>
    </source>
</evidence>
<dbReference type="AlphaFoldDB" id="A0A6B2L776"/>
<keyword evidence="4" id="KW-0067">ATP-binding</keyword>
<dbReference type="InterPro" id="IPR014001">
    <property type="entry name" value="Helicase_ATP-bd"/>
</dbReference>
<dbReference type="PROSITE" id="PS51192">
    <property type="entry name" value="HELICASE_ATP_BIND_1"/>
    <property type="match status" value="1"/>
</dbReference>
<dbReference type="GO" id="GO:0005675">
    <property type="term" value="C:transcription factor TFIIH holo complex"/>
    <property type="evidence" value="ECO:0007669"/>
    <property type="project" value="TreeGrafter"/>
</dbReference>
<name>A0A6B2L776_9EUKA</name>
<evidence type="ECO:0000313" key="6">
    <source>
        <dbReference type="EMBL" id="NDV32814.1"/>
    </source>
</evidence>
<evidence type="ECO:0000259" key="5">
    <source>
        <dbReference type="PROSITE" id="PS51192"/>
    </source>
</evidence>
<dbReference type="InterPro" id="IPR006935">
    <property type="entry name" value="Helicase/UvrB_N"/>
</dbReference>
<dbReference type="PROSITE" id="PS00690">
    <property type="entry name" value="DEAH_ATP_HELICASE"/>
    <property type="match status" value="1"/>
</dbReference>
<feature type="domain" description="Helicase ATP-binding" evidence="5">
    <location>
        <begin position="1"/>
        <end position="127"/>
    </location>
</feature>
<reference evidence="6" key="1">
    <citation type="journal article" date="2020" name="J. Eukaryot. Microbiol.">
        <title>De novo Sequencing, Assembly and Annotation of the Transcriptome for the Free-Living Testate Amoeba Arcella intermedia.</title>
        <authorList>
            <person name="Ribeiro G.M."/>
            <person name="Porfirio-Sousa A.L."/>
            <person name="Maurer-Alcala X.X."/>
            <person name="Katz L.A."/>
            <person name="Lahr D.J.G."/>
        </authorList>
    </citation>
    <scope>NUCLEOTIDE SEQUENCE</scope>
</reference>
<proteinExistence type="predicted"/>
<dbReference type="GO" id="GO:0000112">
    <property type="term" value="C:nucleotide-excision repair factor 3 complex"/>
    <property type="evidence" value="ECO:0007669"/>
    <property type="project" value="TreeGrafter"/>
</dbReference>
<dbReference type="SUPFAM" id="SSF52540">
    <property type="entry name" value="P-loop containing nucleoside triphosphate hydrolases"/>
    <property type="match status" value="1"/>
</dbReference>
<evidence type="ECO:0000256" key="2">
    <source>
        <dbReference type="ARBA" id="ARBA00022801"/>
    </source>
</evidence>
<organism evidence="6">
    <name type="scientific">Arcella intermedia</name>
    <dbReference type="NCBI Taxonomy" id="1963864"/>
    <lineage>
        <taxon>Eukaryota</taxon>
        <taxon>Amoebozoa</taxon>
        <taxon>Tubulinea</taxon>
        <taxon>Elardia</taxon>
        <taxon>Arcellinida</taxon>
        <taxon>Sphaerothecina</taxon>
        <taxon>Arcellidae</taxon>
        <taxon>Arcella</taxon>
    </lineage>
</organism>
<dbReference type="GO" id="GO:0043138">
    <property type="term" value="F:3'-5' DNA helicase activity"/>
    <property type="evidence" value="ECO:0007669"/>
    <property type="project" value="TreeGrafter"/>
</dbReference>
<dbReference type="InterPro" id="IPR027417">
    <property type="entry name" value="P-loop_NTPase"/>
</dbReference>
<dbReference type="InterPro" id="IPR050615">
    <property type="entry name" value="ATP-dep_DNA_Helicase"/>
</dbReference>
<sequence>MIISAIIKALEGKLSALLLMRSKLLVSQTYKALQGVGISELGQLTGDKEDVRDVTVATIQSLHKMSDKQLGSVGALIVDEVHEFSSTKIEKQLMKLKSTSFRLGFSATPWKDDDMIHNYRLKSNFGSELSDIGVLELQERGILSECVINFHEVQLKGIKDRNYQDAENEGIVQNFEFHMKVSQLIRQIPSGRIMIMVSKLQHGDYLHSLLPGSFWIRGSDDMESREVVLEMLRSTKEKKVVVIMSKIGYIGINVHLHHLINATGGKSSLQLIQKLGRGLRTSEDKEYLSYHDFDFKGNKYLEEHSKHRKSILINQGYSIRT</sequence>
<protein>
    <recommendedName>
        <fullName evidence="5">Helicase ATP-binding domain-containing protein</fullName>
    </recommendedName>
</protein>
<dbReference type="PANTHER" id="PTHR11274:SF0">
    <property type="entry name" value="GENERAL TRANSCRIPTION AND DNA REPAIR FACTOR IIH HELICASE SUBUNIT XPB"/>
    <property type="match status" value="1"/>
</dbReference>
<keyword evidence="3" id="KW-0347">Helicase</keyword>
<dbReference type="Gene3D" id="3.40.50.300">
    <property type="entry name" value="P-loop containing nucleotide triphosphate hydrolases"/>
    <property type="match status" value="2"/>
</dbReference>
<dbReference type="InterPro" id="IPR002464">
    <property type="entry name" value="DNA/RNA_helicase_DEAH_CS"/>
</dbReference>
<keyword evidence="2" id="KW-0378">Hydrolase</keyword>
<evidence type="ECO:0000256" key="1">
    <source>
        <dbReference type="ARBA" id="ARBA00022741"/>
    </source>
</evidence>
<dbReference type="PANTHER" id="PTHR11274">
    <property type="entry name" value="RAD25/XP-B DNA REPAIR HELICASE"/>
    <property type="match status" value="1"/>
</dbReference>
<dbReference type="Pfam" id="PF04851">
    <property type="entry name" value="ResIII"/>
    <property type="match status" value="1"/>
</dbReference>
<dbReference type="EMBL" id="GIBP01003845">
    <property type="protein sequence ID" value="NDV32814.1"/>
    <property type="molecule type" value="Transcribed_RNA"/>
</dbReference>
<dbReference type="GO" id="GO:0005524">
    <property type="term" value="F:ATP binding"/>
    <property type="evidence" value="ECO:0007669"/>
    <property type="project" value="UniProtKB-KW"/>
</dbReference>
<dbReference type="GO" id="GO:0006367">
    <property type="term" value="P:transcription initiation at RNA polymerase II promoter"/>
    <property type="evidence" value="ECO:0007669"/>
    <property type="project" value="TreeGrafter"/>
</dbReference>
<evidence type="ECO:0000256" key="4">
    <source>
        <dbReference type="ARBA" id="ARBA00022840"/>
    </source>
</evidence>
<dbReference type="GO" id="GO:0003677">
    <property type="term" value="F:DNA binding"/>
    <property type="evidence" value="ECO:0007669"/>
    <property type="project" value="InterPro"/>
</dbReference>
<accession>A0A6B2L776</accession>